<dbReference type="InterPro" id="IPR008889">
    <property type="entry name" value="VQ"/>
</dbReference>
<name>A0A7N0TA77_KALFE</name>
<accession>A0A7N0TA77</accession>
<dbReference type="Proteomes" id="UP000594263">
    <property type="component" value="Unplaced"/>
</dbReference>
<evidence type="ECO:0000256" key="1">
    <source>
        <dbReference type="SAM" id="MobiDB-lite"/>
    </source>
</evidence>
<dbReference type="Pfam" id="PF05678">
    <property type="entry name" value="VQ"/>
    <property type="match status" value="1"/>
</dbReference>
<dbReference type="EnsemblPlants" id="Kaladp0029s0095.1.v1.1">
    <property type="protein sequence ID" value="Kaladp0029s0095.1.v1.1.CDS.1"/>
    <property type="gene ID" value="Kaladp0029s0095.v1.1"/>
</dbReference>
<organism evidence="3 4">
    <name type="scientific">Kalanchoe fedtschenkoi</name>
    <name type="common">Lavender scallops</name>
    <name type="synonym">South American air plant</name>
    <dbReference type="NCBI Taxonomy" id="63787"/>
    <lineage>
        <taxon>Eukaryota</taxon>
        <taxon>Viridiplantae</taxon>
        <taxon>Streptophyta</taxon>
        <taxon>Embryophyta</taxon>
        <taxon>Tracheophyta</taxon>
        <taxon>Spermatophyta</taxon>
        <taxon>Magnoliopsida</taxon>
        <taxon>eudicotyledons</taxon>
        <taxon>Gunneridae</taxon>
        <taxon>Pentapetalae</taxon>
        <taxon>Saxifragales</taxon>
        <taxon>Crassulaceae</taxon>
        <taxon>Kalanchoe</taxon>
    </lineage>
</organism>
<feature type="compositionally biased region" description="Basic and acidic residues" evidence="1">
    <location>
        <begin position="73"/>
        <end position="84"/>
    </location>
</feature>
<evidence type="ECO:0000313" key="3">
    <source>
        <dbReference type="EnsemblPlants" id="Kaladp0029s0095.1.v1.1.CDS.1"/>
    </source>
</evidence>
<evidence type="ECO:0000313" key="4">
    <source>
        <dbReference type="Proteomes" id="UP000594263"/>
    </source>
</evidence>
<dbReference type="AlphaFoldDB" id="A0A7N0TA77"/>
<protein>
    <recommendedName>
        <fullName evidence="2">VQ domain-containing protein</fullName>
    </recommendedName>
</protein>
<reference evidence="3" key="1">
    <citation type="submission" date="2021-01" db="UniProtKB">
        <authorList>
            <consortium name="EnsemblPlants"/>
        </authorList>
    </citation>
    <scope>IDENTIFICATION</scope>
</reference>
<proteinExistence type="predicted"/>
<evidence type="ECO:0000259" key="2">
    <source>
        <dbReference type="Pfam" id="PF05678"/>
    </source>
</evidence>
<sequence length="131" mass="14202">MAIEQRGSYDGATSRSEPVVIQTDIASFRGLVQRLTGLHAEAETPRSPSRGANKRRQPREGIRPESCNSGNSREFRLSARRGVEGLDSDPDMPTYLAAEGHVTEYHSSDGGSGEAPELLALFPLSSPSLKY</sequence>
<feature type="region of interest" description="Disordered" evidence="1">
    <location>
        <begin position="37"/>
        <end position="94"/>
    </location>
</feature>
<dbReference type="Gramene" id="Kaladp0029s0095.1.v1.1">
    <property type="protein sequence ID" value="Kaladp0029s0095.1.v1.1.CDS.1"/>
    <property type="gene ID" value="Kaladp0029s0095.v1.1"/>
</dbReference>
<feature type="domain" description="VQ" evidence="2">
    <location>
        <begin position="15"/>
        <end position="40"/>
    </location>
</feature>
<keyword evidence="4" id="KW-1185">Reference proteome</keyword>